<dbReference type="SUPFAM" id="SSF56784">
    <property type="entry name" value="HAD-like"/>
    <property type="match status" value="1"/>
</dbReference>
<reference evidence="1" key="1">
    <citation type="submission" date="2020-04" db="EMBL/GenBank/DDBJ databases">
        <title>Description of Shewanella salipaludis sp. nov., isolated from a salt marsh.</title>
        <authorList>
            <person name="Park S."/>
            <person name="Yoon J.-H."/>
        </authorList>
    </citation>
    <scope>NUCLEOTIDE SEQUENCE</scope>
    <source>
        <strain evidence="1">SHSM-M6</strain>
    </source>
</reference>
<dbReference type="RefSeq" id="WP_169564633.1">
    <property type="nucleotide sequence ID" value="NZ_JAAXYH010000008.1"/>
</dbReference>
<dbReference type="InterPro" id="IPR006439">
    <property type="entry name" value="HAD-SF_hydro_IA"/>
</dbReference>
<dbReference type="InterPro" id="IPR036412">
    <property type="entry name" value="HAD-like_sf"/>
</dbReference>
<dbReference type="PANTHER" id="PTHR43885:SF1">
    <property type="entry name" value="SUPERFAMILY HYDROLASE, PUTATIVE (AFU_ORTHOLOGUE AFUA_4G13290)-RELATED"/>
    <property type="match status" value="1"/>
</dbReference>
<keyword evidence="2" id="KW-1185">Reference proteome</keyword>
<name>A0A972JN81_9GAMM</name>
<dbReference type="PANTHER" id="PTHR43885">
    <property type="entry name" value="HALOACID DEHALOGENASE-LIKE HYDROLASE"/>
    <property type="match status" value="1"/>
</dbReference>
<dbReference type="Proteomes" id="UP000737113">
    <property type="component" value="Unassembled WGS sequence"/>
</dbReference>
<dbReference type="SFLD" id="SFLDS00003">
    <property type="entry name" value="Haloacid_Dehalogenase"/>
    <property type="match status" value="1"/>
</dbReference>
<proteinExistence type="predicted"/>
<keyword evidence="1" id="KW-0378">Hydrolase</keyword>
<dbReference type="SFLD" id="SFLDG01129">
    <property type="entry name" value="C1.5:_HAD__Beta-PGM__Phosphata"/>
    <property type="match status" value="1"/>
</dbReference>
<evidence type="ECO:0000313" key="1">
    <source>
        <dbReference type="EMBL" id="NMH65901.1"/>
    </source>
</evidence>
<gene>
    <name evidence="1" type="ORF">HC757_12095</name>
</gene>
<protein>
    <submittedName>
        <fullName evidence="1">HAD family hydrolase</fullName>
    </submittedName>
</protein>
<dbReference type="NCBIfam" id="TIGR01509">
    <property type="entry name" value="HAD-SF-IA-v3"/>
    <property type="match status" value="1"/>
</dbReference>
<accession>A0A972JN81</accession>
<dbReference type="AlphaFoldDB" id="A0A972JN81"/>
<dbReference type="NCBIfam" id="TIGR01549">
    <property type="entry name" value="HAD-SF-IA-v1"/>
    <property type="match status" value="1"/>
</dbReference>
<dbReference type="EMBL" id="JAAXYH010000008">
    <property type="protein sequence ID" value="NMH65901.1"/>
    <property type="molecule type" value="Genomic_DNA"/>
</dbReference>
<comment type="caution">
    <text evidence="1">The sequence shown here is derived from an EMBL/GenBank/DDBJ whole genome shotgun (WGS) entry which is preliminary data.</text>
</comment>
<dbReference type="GO" id="GO:0016787">
    <property type="term" value="F:hydrolase activity"/>
    <property type="evidence" value="ECO:0007669"/>
    <property type="project" value="UniProtKB-KW"/>
</dbReference>
<dbReference type="InterPro" id="IPR023214">
    <property type="entry name" value="HAD_sf"/>
</dbReference>
<dbReference type="Gene3D" id="1.10.260.80">
    <property type="match status" value="1"/>
</dbReference>
<dbReference type="Pfam" id="PF13419">
    <property type="entry name" value="HAD_2"/>
    <property type="match status" value="1"/>
</dbReference>
<dbReference type="InterPro" id="IPR041492">
    <property type="entry name" value="HAD_2"/>
</dbReference>
<dbReference type="Gene3D" id="3.40.50.1000">
    <property type="entry name" value="HAD superfamily/HAD-like"/>
    <property type="match status" value="1"/>
</dbReference>
<evidence type="ECO:0000313" key="2">
    <source>
        <dbReference type="Proteomes" id="UP000737113"/>
    </source>
</evidence>
<organism evidence="1 2">
    <name type="scientific">Shewanella salipaludis</name>
    <dbReference type="NCBI Taxonomy" id="2723052"/>
    <lineage>
        <taxon>Bacteria</taxon>
        <taxon>Pseudomonadati</taxon>
        <taxon>Pseudomonadota</taxon>
        <taxon>Gammaproteobacteria</taxon>
        <taxon>Alteromonadales</taxon>
        <taxon>Shewanellaceae</taxon>
        <taxon>Shewanella</taxon>
    </lineage>
</organism>
<sequence>MSQVQNDFKLTDIRAVIFDLDGTLAHSNPDFAGLRRELGIASGTDILAHLHELRDPGERQRAQALVHEYEMASSAAASWVAGARELICYLQQLDMPLAILTRNMRAAAQLTIDKLGIEITTVLTRDDARAKPAPDGLHRICDLWQIPAAQVLYIGDYIYDLQTARNAGARSGLYCPDALPDYASQADLLIPCYHELICAWPNERT</sequence>